<name>A0ABY4YVQ5_9MICO</name>
<keyword evidence="2" id="KW-0472">Membrane</keyword>
<evidence type="ECO:0000256" key="1">
    <source>
        <dbReference type="SAM" id="MobiDB-lite"/>
    </source>
</evidence>
<feature type="transmembrane region" description="Helical" evidence="2">
    <location>
        <begin position="129"/>
        <end position="150"/>
    </location>
</feature>
<feature type="transmembrane region" description="Helical" evidence="2">
    <location>
        <begin position="156"/>
        <end position="179"/>
    </location>
</feature>
<dbReference type="Proteomes" id="UP001056455">
    <property type="component" value="Chromosome"/>
</dbReference>
<protein>
    <recommendedName>
        <fullName evidence="5">DUF2157 domain-containing protein</fullName>
    </recommendedName>
</protein>
<feature type="transmembrane region" description="Helical" evidence="2">
    <location>
        <begin position="255"/>
        <end position="275"/>
    </location>
</feature>
<feature type="region of interest" description="Disordered" evidence="1">
    <location>
        <begin position="1"/>
        <end position="23"/>
    </location>
</feature>
<dbReference type="InterPro" id="IPR036259">
    <property type="entry name" value="MFS_trans_sf"/>
</dbReference>
<keyword evidence="2" id="KW-0812">Transmembrane</keyword>
<evidence type="ECO:0000313" key="4">
    <source>
        <dbReference type="Proteomes" id="UP001056455"/>
    </source>
</evidence>
<dbReference type="RefSeq" id="WP_252594207.1">
    <property type="nucleotide sequence ID" value="NZ_CP099489.1"/>
</dbReference>
<reference evidence="3" key="1">
    <citation type="submission" date="2022-06" db="EMBL/GenBank/DDBJ databases">
        <title>Ornithinimicrobium HY1793.</title>
        <authorList>
            <person name="Huang Y."/>
        </authorList>
    </citation>
    <scope>NUCLEOTIDE SEQUENCE</scope>
    <source>
        <strain evidence="3">HY1793</strain>
    </source>
</reference>
<gene>
    <name evidence="3" type="ORF">NF556_03935</name>
</gene>
<proteinExistence type="predicted"/>
<organism evidence="3 4">
    <name type="scientific">Ornithinimicrobium faecis</name>
    <dbReference type="NCBI Taxonomy" id="2934158"/>
    <lineage>
        <taxon>Bacteria</taxon>
        <taxon>Bacillati</taxon>
        <taxon>Actinomycetota</taxon>
        <taxon>Actinomycetes</taxon>
        <taxon>Micrococcales</taxon>
        <taxon>Ornithinimicrobiaceae</taxon>
        <taxon>Ornithinimicrobium</taxon>
    </lineage>
</organism>
<keyword evidence="2" id="KW-1133">Transmembrane helix</keyword>
<evidence type="ECO:0000256" key="2">
    <source>
        <dbReference type="SAM" id="Phobius"/>
    </source>
</evidence>
<evidence type="ECO:0008006" key="5">
    <source>
        <dbReference type="Google" id="ProtNLM"/>
    </source>
</evidence>
<feature type="transmembrane region" description="Helical" evidence="2">
    <location>
        <begin position="221"/>
        <end position="243"/>
    </location>
</feature>
<dbReference type="EMBL" id="CP099489">
    <property type="protein sequence ID" value="USQ80819.1"/>
    <property type="molecule type" value="Genomic_DNA"/>
</dbReference>
<evidence type="ECO:0000313" key="3">
    <source>
        <dbReference type="EMBL" id="USQ80819.1"/>
    </source>
</evidence>
<dbReference type="SUPFAM" id="SSF103473">
    <property type="entry name" value="MFS general substrate transporter"/>
    <property type="match status" value="1"/>
</dbReference>
<sequence length="308" mass="33317">MTPDSTTPAASDGWAPKPADTVTPHEQSLLVMRHLSDEQVRAYLGSSGLPVETSREQAALHFAEHRVTALQEAAAFREKAAKRTKRRSRKKQTYAMAPPELPAAAQAELTSAKEVGQAAGRLWQRLSTWSAIVGLVVGWGFLISGAVGVIPGMQVLFFVSAVCLALSPLLMFVLAPICYARGQRASRAALFEWAVHRPGQLERGLPGLHKRVDEDATSGSSFCLGLISMAVGGFCAVMGLVMIPISLLDQQATSWQVTGVLLGIGAVFLLSPRLVTRWGQWVRRRNDEIDEAVSWVYAAATPTGLYPR</sequence>
<keyword evidence="4" id="KW-1185">Reference proteome</keyword>
<accession>A0ABY4YVQ5</accession>